<dbReference type="Pfam" id="PF02515">
    <property type="entry name" value="CoA_transf_3"/>
    <property type="match status" value="1"/>
</dbReference>
<dbReference type="InterPro" id="IPR003673">
    <property type="entry name" value="CoA-Trfase_fam_III"/>
</dbReference>
<evidence type="ECO:0000313" key="3">
    <source>
        <dbReference type="Proteomes" id="UP001335100"/>
    </source>
</evidence>
<dbReference type="Gene3D" id="3.30.1540.10">
    <property type="entry name" value="formyl-coa transferase, domain 3"/>
    <property type="match status" value="1"/>
</dbReference>
<proteinExistence type="predicted"/>
<accession>A0ABU7HZT1</accession>
<dbReference type="Proteomes" id="UP001335100">
    <property type="component" value="Unassembled WGS sequence"/>
</dbReference>
<keyword evidence="3" id="KW-1185">Reference proteome</keyword>
<dbReference type="InterPro" id="IPR044855">
    <property type="entry name" value="CoA-Trfase_III_dom3_sf"/>
</dbReference>
<dbReference type="InterPro" id="IPR050483">
    <property type="entry name" value="CoA-transferase_III_domain"/>
</dbReference>
<keyword evidence="1" id="KW-0808">Transferase</keyword>
<comment type="caution">
    <text evidence="2">The sequence shown here is derived from an EMBL/GenBank/DDBJ whole genome shotgun (WGS) entry which is preliminary data.</text>
</comment>
<dbReference type="PANTHER" id="PTHR48207">
    <property type="entry name" value="SUCCINATE--HYDROXYMETHYLGLUTARATE COA-TRANSFERASE"/>
    <property type="match status" value="1"/>
</dbReference>
<gene>
    <name evidence="2" type="ORF">V0R50_27580</name>
</gene>
<dbReference type="InterPro" id="IPR023606">
    <property type="entry name" value="CoA-Trfase_III_dom_1_sf"/>
</dbReference>
<dbReference type="RefSeq" id="WP_330077666.1">
    <property type="nucleotide sequence ID" value="NZ_JAZDQJ010000049.1"/>
</dbReference>
<organism evidence="2 3">
    <name type="scientific">Pseudomonas ulcerans</name>
    <dbReference type="NCBI Taxonomy" id="3115852"/>
    <lineage>
        <taxon>Bacteria</taxon>
        <taxon>Pseudomonadati</taxon>
        <taxon>Pseudomonadota</taxon>
        <taxon>Gammaproteobacteria</taxon>
        <taxon>Pseudomonadales</taxon>
        <taxon>Pseudomonadaceae</taxon>
        <taxon>Pseudomonas</taxon>
    </lineage>
</organism>
<reference evidence="2 3" key="1">
    <citation type="submission" date="2024-01" db="EMBL/GenBank/DDBJ databases">
        <title>Unpublished Manusciprt.</title>
        <authorList>
            <person name="Duman M."/>
            <person name="Valdes E.G."/>
            <person name="Ajmi N."/>
            <person name="Altun S."/>
            <person name="Saticioglu I.B."/>
        </authorList>
    </citation>
    <scope>NUCLEOTIDE SEQUENCE [LARGE SCALE GENOMIC DNA]</scope>
    <source>
        <strain evidence="2 3">148P</strain>
    </source>
</reference>
<dbReference type="PANTHER" id="PTHR48207:SF3">
    <property type="entry name" value="SUCCINATE--HYDROXYMETHYLGLUTARATE COA-TRANSFERASE"/>
    <property type="match status" value="1"/>
</dbReference>
<dbReference type="SUPFAM" id="SSF89796">
    <property type="entry name" value="CoA-transferase family III (CaiB/BaiF)"/>
    <property type="match status" value="1"/>
</dbReference>
<evidence type="ECO:0000313" key="2">
    <source>
        <dbReference type="EMBL" id="MEE1937001.1"/>
    </source>
</evidence>
<evidence type="ECO:0000256" key="1">
    <source>
        <dbReference type="ARBA" id="ARBA00022679"/>
    </source>
</evidence>
<protein>
    <submittedName>
        <fullName evidence="2">CaiB/BaiF CoA-transferase family protein</fullName>
    </submittedName>
</protein>
<name>A0ABU7HZT1_9PSED</name>
<dbReference type="Gene3D" id="3.40.50.10540">
    <property type="entry name" value="Crotonobetainyl-coa:carnitine coa-transferase, domain 1"/>
    <property type="match status" value="1"/>
</dbReference>
<sequence length="413" mass="44703">MKPLAGITVIELARVLACPFAGMILAELGARVIKVEQPRTGDETRGYEPFVGQDELVRDELDEEALAAALGHERSAYFYAFNRSKESITVNLRSAEGQQVVRELVKDADVVLENFPVGTLKRYGLDWPSLKTLNERLIYVSCTGFGQTGPYARKKGYDTVFQAMSGIMSLTGEKDGGPVKPGIPVSDLSSGLWIALGIVSMLQGRERAGSGAYLDFSMLDGQISLLALAAARYFALDEVPERLGTEHPGRVPSASFRCADGGYVHITGADQHWRPLCQLLGLDHMAHDPRLQLNSGRVLHREEVMAALSEATARLTRDQLCSACDAAGVPAGPLQTLDEVVVDPHLNARGVFGAFEHPEGGRFPAIRLPFQFEGLERPDPGRPPLLGEHTDTVLSGLGYSAQRIDALRTAGAI</sequence>
<dbReference type="EMBL" id="JAZDQJ010000049">
    <property type="protein sequence ID" value="MEE1937001.1"/>
    <property type="molecule type" value="Genomic_DNA"/>
</dbReference>